<dbReference type="EMBL" id="VOMB01000008">
    <property type="protein sequence ID" value="MBU9763407.1"/>
    <property type="molecule type" value="Genomic_DNA"/>
</dbReference>
<sequence>MSKRSGDASGWVGAGVIALGIGAALASAPAVAYADDGAGDAGTSESSTSSPAKSPTGPAKRAKVKRSDADADVRRGRIADRAVEAKIRPESVTRQIRSRVQVRQELSDSVRGRAAFGSARGSRGSAVEDGTAASSIALPTDLGRSQRNSPAAVERSATVEAPAAVSGAATTLETVDTRVSVPKVSVKVLDAPEPAAPPVSRTLVVSLLSALGYNPTATGPSAPVNPNPLLVGLWGLYRRVEAVVANEAPTAGTPTVTGSSLVEGQPLYSGTLGFTDFNDDELSYQVVEGAQHGTVTANADGTFTYAPTDPEFKGIDTFSIAARDNALFGANVTTVSYRVSVGGAVTQIALPTGTTPRGTAVVDPVRGVVYQTSEYVADGPGRGVVVTEIGPDGIARTITSTPLAGSASGGAVVNPVTGALYQVTVQDTTSTVHIIDPTTGSVTSTRTLAGTSGTELVIDADTGVAYLTAEQGVYLDEVTTTVYIIGPDGSAAGSETLGGASNRELVAAGGVVIHPDTGTVYQTITHDEQTTIWIVRSDGSVQQFAEPIAGNASGGVVIDAAGNLYQTTDVTGGVDVTLMDKTDGDVLQRWHTSGNAAGGVVIDAAGHVYQTSDGFYGDALTTWATVVERLNPDGTTTWLTDIDRDGDGDAETLVLPGHATEPVLINPVNGALLQITDWAYTGSGARWSFTITNVDGPDTLIPISVGLPERTAAIDPVSGRVYQSSWSLDDSTSSTSHQLTAIDIDGSHHVVLAGLPDGYVYGVAVDPASGDVYVTTDSGLWVIAGDATGGEHTLPDVIQA</sequence>
<dbReference type="RefSeq" id="WP_217155445.1">
    <property type="nucleotide sequence ID" value="NZ_VOMB01000008.1"/>
</dbReference>
<name>A0ABS6KII6_9MYCO</name>
<protein>
    <recommendedName>
        <fullName evidence="4">SMP-30/Gluconolactonase/LRE-like region domain-containing protein</fullName>
    </recommendedName>
</protein>
<feature type="region of interest" description="Disordered" evidence="1">
    <location>
        <begin position="141"/>
        <end position="160"/>
    </location>
</feature>
<feature type="region of interest" description="Disordered" evidence="1">
    <location>
        <begin position="34"/>
        <end position="75"/>
    </location>
</feature>
<dbReference type="Proteomes" id="UP000812982">
    <property type="component" value="Unassembled WGS sequence"/>
</dbReference>
<evidence type="ECO:0008006" key="4">
    <source>
        <dbReference type="Google" id="ProtNLM"/>
    </source>
</evidence>
<comment type="caution">
    <text evidence="2">The sequence shown here is derived from an EMBL/GenBank/DDBJ whole genome shotgun (WGS) entry which is preliminary data.</text>
</comment>
<reference evidence="2 3" key="1">
    <citation type="journal article" date="2021" name="Sci. Rep.">
        <title>Phenotypic and genomic hallmarks of a novel, potentially pathogenic rapidly growing Mycobacterium species related to the Mycobacterium fortuitum complex.</title>
        <authorList>
            <person name="Gharbi R."/>
            <person name="Khanna V."/>
            <person name="Frigui W."/>
            <person name="Mhenni B."/>
            <person name="Brosch R."/>
            <person name="Mardassi H."/>
        </authorList>
    </citation>
    <scope>NUCLEOTIDE SEQUENCE [LARGE SCALE GENOMIC DNA]</scope>
    <source>
        <strain evidence="2 3">TNTM28</strain>
    </source>
</reference>
<gene>
    <name evidence="2" type="ORF">FR943_06060</name>
</gene>
<evidence type="ECO:0000313" key="3">
    <source>
        <dbReference type="Proteomes" id="UP000812982"/>
    </source>
</evidence>
<evidence type="ECO:0000256" key="1">
    <source>
        <dbReference type="SAM" id="MobiDB-lite"/>
    </source>
</evidence>
<keyword evidence="3" id="KW-1185">Reference proteome</keyword>
<feature type="compositionally biased region" description="Basic and acidic residues" evidence="1">
    <location>
        <begin position="65"/>
        <end position="75"/>
    </location>
</feature>
<accession>A0ABS6KII6</accession>
<proteinExistence type="predicted"/>
<organism evidence="2 3">
    <name type="scientific">[Mycobacterium] fortunisiensis</name>
    <dbReference type="NCBI Taxonomy" id="2600579"/>
    <lineage>
        <taxon>Bacteria</taxon>
        <taxon>Bacillati</taxon>
        <taxon>Actinomycetota</taxon>
        <taxon>Actinomycetes</taxon>
        <taxon>Mycobacteriales</taxon>
        <taxon>Mycobacteriaceae</taxon>
        <taxon>Mycolicibacterium</taxon>
    </lineage>
</organism>
<dbReference type="Pfam" id="PF17963">
    <property type="entry name" value="Big_9"/>
    <property type="match status" value="1"/>
</dbReference>
<feature type="compositionally biased region" description="Low complexity" evidence="1">
    <location>
        <begin position="34"/>
        <end position="59"/>
    </location>
</feature>
<evidence type="ECO:0000313" key="2">
    <source>
        <dbReference type="EMBL" id="MBU9763407.1"/>
    </source>
</evidence>